<dbReference type="GO" id="GO:0005509">
    <property type="term" value="F:calcium ion binding"/>
    <property type="evidence" value="ECO:0007669"/>
    <property type="project" value="UniProtKB-UniRule"/>
</dbReference>
<accession>A0AAW0PB44</accession>
<dbReference type="AlphaFoldDB" id="A0AAW0PB44"/>
<keyword evidence="3" id="KW-1133">Transmembrane helix</keyword>
<dbReference type="PROSITE" id="PS50268">
    <property type="entry name" value="CADHERIN_2"/>
    <property type="match status" value="3"/>
</dbReference>
<comment type="subcellular location">
    <subcellularLocation>
        <location evidence="1">Membrane</location>
    </subcellularLocation>
</comment>
<keyword evidence="5" id="KW-0106">Calcium</keyword>
<dbReference type="Proteomes" id="UP001460270">
    <property type="component" value="Unassembled WGS sequence"/>
</dbReference>
<sequence>MRFTHPLYNTSIFENSVPRTYVETPIKMGIELVDLLWEIQFSIVSGDDDELFQAEALKVGDFAFLRIKTRFSDSASLNREVRDVFALTVEATESTFELKAKTKVIVQVLDTNDLKPLFYPASYTNAEFYYSFTTRTHPFTVDLFTGTVSLSKKLNHTRNAKYDLTVLAEDRIKRISGVQKFGNFAKVTVNVQQTNKRTQLSRQHRNLQFRLMANHKTGIIVTNDYFDFETKRRYEFDVIANNGEAETHIVVEITDENETRRSLLKTLTKLRWMRTPGW</sequence>
<feature type="domain" description="Cadherin" evidence="6">
    <location>
        <begin position="125"/>
        <end position="209"/>
    </location>
</feature>
<dbReference type="GO" id="GO:0005886">
    <property type="term" value="C:plasma membrane"/>
    <property type="evidence" value="ECO:0007669"/>
    <property type="project" value="UniProtKB-SubCell"/>
</dbReference>
<proteinExistence type="predicted"/>
<comment type="caution">
    <text evidence="7">The sequence shown here is derived from an EMBL/GenBank/DDBJ whole genome shotgun (WGS) entry which is preliminary data.</text>
</comment>
<feature type="domain" description="Cadherin" evidence="6">
    <location>
        <begin position="209"/>
        <end position="278"/>
    </location>
</feature>
<evidence type="ECO:0000256" key="3">
    <source>
        <dbReference type="ARBA" id="ARBA00022989"/>
    </source>
</evidence>
<feature type="domain" description="Cadherin" evidence="6">
    <location>
        <begin position="4"/>
        <end position="118"/>
    </location>
</feature>
<dbReference type="SUPFAM" id="SSF49313">
    <property type="entry name" value="Cadherin-like"/>
    <property type="match status" value="3"/>
</dbReference>
<evidence type="ECO:0000256" key="5">
    <source>
        <dbReference type="PROSITE-ProRule" id="PRU00043"/>
    </source>
</evidence>
<protein>
    <recommendedName>
        <fullName evidence="6">Cadherin domain-containing protein</fullName>
    </recommendedName>
</protein>
<dbReference type="InterPro" id="IPR002126">
    <property type="entry name" value="Cadherin-like_dom"/>
</dbReference>
<keyword evidence="2" id="KW-0812">Transmembrane</keyword>
<name>A0AAW0PB44_9GOBI</name>
<evidence type="ECO:0000313" key="8">
    <source>
        <dbReference type="Proteomes" id="UP001460270"/>
    </source>
</evidence>
<dbReference type="PANTHER" id="PTHR24026">
    <property type="entry name" value="FAT ATYPICAL CADHERIN-RELATED"/>
    <property type="match status" value="1"/>
</dbReference>
<gene>
    <name evidence="7" type="ORF">WMY93_008868</name>
</gene>
<dbReference type="PANTHER" id="PTHR24026:SF126">
    <property type="entry name" value="PROTOCADHERIN FAT 4"/>
    <property type="match status" value="1"/>
</dbReference>
<dbReference type="Gene3D" id="2.60.40.60">
    <property type="entry name" value="Cadherins"/>
    <property type="match status" value="3"/>
</dbReference>
<dbReference type="CDD" id="cd11304">
    <property type="entry name" value="Cadherin_repeat"/>
    <property type="match status" value="3"/>
</dbReference>
<organism evidence="7 8">
    <name type="scientific">Mugilogobius chulae</name>
    <name type="common">yellowstripe goby</name>
    <dbReference type="NCBI Taxonomy" id="88201"/>
    <lineage>
        <taxon>Eukaryota</taxon>
        <taxon>Metazoa</taxon>
        <taxon>Chordata</taxon>
        <taxon>Craniata</taxon>
        <taxon>Vertebrata</taxon>
        <taxon>Euteleostomi</taxon>
        <taxon>Actinopterygii</taxon>
        <taxon>Neopterygii</taxon>
        <taxon>Teleostei</taxon>
        <taxon>Neoteleostei</taxon>
        <taxon>Acanthomorphata</taxon>
        <taxon>Gobiaria</taxon>
        <taxon>Gobiiformes</taxon>
        <taxon>Gobioidei</taxon>
        <taxon>Gobiidae</taxon>
        <taxon>Gobionellinae</taxon>
        <taxon>Mugilogobius</taxon>
    </lineage>
</organism>
<dbReference type="FunFam" id="2.60.40.60:FF:000064">
    <property type="entry name" value="FAT atypical cadherin 1"/>
    <property type="match status" value="1"/>
</dbReference>
<dbReference type="SMART" id="SM00112">
    <property type="entry name" value="CA"/>
    <property type="match status" value="2"/>
</dbReference>
<dbReference type="EMBL" id="JBBPFD010000006">
    <property type="protein sequence ID" value="KAK7921966.1"/>
    <property type="molecule type" value="Genomic_DNA"/>
</dbReference>
<reference evidence="8" key="1">
    <citation type="submission" date="2024-04" db="EMBL/GenBank/DDBJ databases">
        <title>Salinicola lusitanus LLJ914,a marine bacterium isolated from the Okinawa Trough.</title>
        <authorList>
            <person name="Li J."/>
        </authorList>
    </citation>
    <scope>NUCLEOTIDE SEQUENCE [LARGE SCALE GENOMIC DNA]</scope>
</reference>
<evidence type="ECO:0000259" key="6">
    <source>
        <dbReference type="PROSITE" id="PS50268"/>
    </source>
</evidence>
<evidence type="ECO:0000313" key="7">
    <source>
        <dbReference type="EMBL" id="KAK7921966.1"/>
    </source>
</evidence>
<evidence type="ECO:0000256" key="4">
    <source>
        <dbReference type="ARBA" id="ARBA00023136"/>
    </source>
</evidence>
<evidence type="ECO:0000256" key="1">
    <source>
        <dbReference type="ARBA" id="ARBA00004370"/>
    </source>
</evidence>
<evidence type="ECO:0000256" key="2">
    <source>
        <dbReference type="ARBA" id="ARBA00022692"/>
    </source>
</evidence>
<dbReference type="PRINTS" id="PR00205">
    <property type="entry name" value="CADHERIN"/>
</dbReference>
<keyword evidence="8" id="KW-1185">Reference proteome</keyword>
<dbReference type="GO" id="GO:0007156">
    <property type="term" value="P:homophilic cell adhesion via plasma membrane adhesion molecules"/>
    <property type="evidence" value="ECO:0007669"/>
    <property type="project" value="InterPro"/>
</dbReference>
<dbReference type="InterPro" id="IPR015919">
    <property type="entry name" value="Cadherin-like_sf"/>
</dbReference>
<keyword evidence="4" id="KW-0472">Membrane</keyword>